<organism evidence="1 2">
    <name type="scientific">Favolaschia claudopus</name>
    <dbReference type="NCBI Taxonomy" id="2862362"/>
    <lineage>
        <taxon>Eukaryota</taxon>
        <taxon>Fungi</taxon>
        <taxon>Dikarya</taxon>
        <taxon>Basidiomycota</taxon>
        <taxon>Agaricomycotina</taxon>
        <taxon>Agaricomycetes</taxon>
        <taxon>Agaricomycetidae</taxon>
        <taxon>Agaricales</taxon>
        <taxon>Marasmiineae</taxon>
        <taxon>Mycenaceae</taxon>
        <taxon>Favolaschia</taxon>
    </lineage>
</organism>
<comment type="caution">
    <text evidence="1">The sequence shown here is derived from an EMBL/GenBank/DDBJ whole genome shotgun (WGS) entry which is preliminary data.</text>
</comment>
<dbReference type="CDD" id="cd21037">
    <property type="entry name" value="MLKL_NTD"/>
    <property type="match status" value="1"/>
</dbReference>
<evidence type="ECO:0000313" key="1">
    <source>
        <dbReference type="EMBL" id="KAK7007862.1"/>
    </source>
</evidence>
<protein>
    <submittedName>
        <fullName evidence="1">Uncharacterized protein</fullName>
    </submittedName>
</protein>
<accession>A0AAW0AFS9</accession>
<dbReference type="EMBL" id="JAWWNJ010000069">
    <property type="protein sequence ID" value="KAK7007862.1"/>
    <property type="molecule type" value="Genomic_DNA"/>
</dbReference>
<sequence>MKLGLSSTRFFPIPRRKRWKGSTLPNPKPHLTWDAIRTSLEVLNGAADVCGPLKSATGAIIALCNIVDRVAACDSKTEQLAFRAVTLLDTIYNSIPEQDTIPSHLLQSIAQFELVVNEIITEIEPTANTRRITRVLRLRRTESRIAEFTERLDSAAEALTIKNMTLHTMSLVRIEDKVETVSAVATALEHSNTLLHDQVKSLQLTVVFLA</sequence>
<proteinExistence type="predicted"/>
<dbReference type="AlphaFoldDB" id="A0AAW0AFS9"/>
<keyword evidence="2" id="KW-1185">Reference proteome</keyword>
<evidence type="ECO:0000313" key="2">
    <source>
        <dbReference type="Proteomes" id="UP001362999"/>
    </source>
</evidence>
<dbReference type="InterPro" id="IPR059179">
    <property type="entry name" value="MLKL-like_MCAfunc"/>
</dbReference>
<gene>
    <name evidence="1" type="ORF">R3P38DRAFT_2552402</name>
</gene>
<name>A0AAW0AFS9_9AGAR</name>
<reference evidence="1 2" key="1">
    <citation type="journal article" date="2024" name="J Genomics">
        <title>Draft genome sequencing and assembly of Favolaschia claudopus CIRM-BRFM 2984 isolated from oak limbs.</title>
        <authorList>
            <person name="Navarro D."/>
            <person name="Drula E."/>
            <person name="Chaduli D."/>
            <person name="Cazenave R."/>
            <person name="Ahrendt S."/>
            <person name="Wang J."/>
            <person name="Lipzen A."/>
            <person name="Daum C."/>
            <person name="Barry K."/>
            <person name="Grigoriev I.V."/>
            <person name="Favel A."/>
            <person name="Rosso M.N."/>
            <person name="Martin F."/>
        </authorList>
    </citation>
    <scope>NUCLEOTIDE SEQUENCE [LARGE SCALE GENOMIC DNA]</scope>
    <source>
        <strain evidence="1 2">CIRM-BRFM 2984</strain>
    </source>
</reference>
<dbReference type="Proteomes" id="UP001362999">
    <property type="component" value="Unassembled WGS sequence"/>
</dbReference>